<dbReference type="EMBL" id="DAKRPA010000116">
    <property type="protein sequence ID" value="DAZ98083.1"/>
    <property type="molecule type" value="Genomic_DNA"/>
</dbReference>
<evidence type="ECO:0000313" key="2">
    <source>
        <dbReference type="Proteomes" id="UP001146120"/>
    </source>
</evidence>
<gene>
    <name evidence="1" type="ORF">N0F65_005245</name>
</gene>
<proteinExistence type="predicted"/>
<evidence type="ECO:0008006" key="3">
    <source>
        <dbReference type="Google" id="ProtNLM"/>
    </source>
</evidence>
<reference evidence="1" key="1">
    <citation type="submission" date="2022-11" db="EMBL/GenBank/DDBJ databases">
        <authorList>
            <person name="Morgan W.R."/>
            <person name="Tartar A."/>
        </authorList>
    </citation>
    <scope>NUCLEOTIDE SEQUENCE</scope>
    <source>
        <strain evidence="1">ARSEF 373</strain>
    </source>
</reference>
<organism evidence="1 2">
    <name type="scientific">Lagenidium giganteum</name>
    <dbReference type="NCBI Taxonomy" id="4803"/>
    <lineage>
        <taxon>Eukaryota</taxon>
        <taxon>Sar</taxon>
        <taxon>Stramenopiles</taxon>
        <taxon>Oomycota</taxon>
        <taxon>Peronosporomycetes</taxon>
        <taxon>Pythiales</taxon>
        <taxon>Pythiaceae</taxon>
    </lineage>
</organism>
<sequence>MRKIPLQRYFIRYNKSFCAGEANTCDFMAMRHACKALGLAGVITDEAIASYIAPGEPNYDIDHTKGLTWKQMRGFLITIKVPVDIANFKNLKAKGENKLNALLSLFREEGIYIAGGSNINGTKQESRSYRTDQIKGHLTRCHPEKWCVYQAVTDDSVKLTFFTVSDMHAFVRGESCALEVSAAAAQLAVELLNKGVVRNSTPSDAQDGASVSSDARDVAVNVANNEAMNAVSVEEKDDLTDAEVRELFREADKVVAIEHFVLELMEVKQVVIERNGRRRTPTTPQEFADIDEEEFKALIQGRHKSRLTAHFGKDICHDLWNQRRRLREL</sequence>
<name>A0AAV2YXG0_9STRA</name>
<dbReference type="Proteomes" id="UP001146120">
    <property type="component" value="Unassembled WGS sequence"/>
</dbReference>
<protein>
    <recommendedName>
        <fullName evidence="3">LAGLIDADG endonuclease</fullName>
    </recommendedName>
</protein>
<accession>A0AAV2YXG0</accession>
<keyword evidence="2" id="KW-1185">Reference proteome</keyword>
<dbReference type="AlphaFoldDB" id="A0AAV2YXG0"/>
<evidence type="ECO:0000313" key="1">
    <source>
        <dbReference type="EMBL" id="DAZ98083.1"/>
    </source>
</evidence>
<comment type="caution">
    <text evidence="1">The sequence shown here is derived from an EMBL/GenBank/DDBJ whole genome shotgun (WGS) entry which is preliminary data.</text>
</comment>
<reference evidence="1" key="2">
    <citation type="journal article" date="2023" name="Microbiol Resour">
        <title>Decontamination and Annotation of the Draft Genome Sequence of the Oomycete Lagenidium giganteum ARSEF 373.</title>
        <authorList>
            <person name="Morgan W.R."/>
            <person name="Tartar A."/>
        </authorList>
    </citation>
    <scope>NUCLEOTIDE SEQUENCE</scope>
    <source>
        <strain evidence="1">ARSEF 373</strain>
    </source>
</reference>